<proteinExistence type="predicted"/>
<name>A0AAD0XPL8_9LEPT</name>
<sequence length="380" mass="41160">MKNPLNFMASDLRTKWIGKVSILFLLATFFGIDTKSIGARPIDSPPPQDGPVLTYYIDGASSLVADDFNAPITKHIIRVNHYSSGATVNRKGILCIHGFGDNSSIFAPLAQRLIVTGKATDVYAVDLPGHGGSYLSTYPIFGPPVYGELSVWEYTDVVQELLYQMTQKEFKNINTIVGHSIGGLVVQLLQDRLVNEMASSLRASYGIENTVLIASDIPNPLPWAGGDLPADNPYSAKKLVIDFKVTSTNILIGNYVDTPDAFFISSKYSVNGVPVSGAPSAANLPKVKNREPYAAAANIVGLDPTARTNNAVSRFTVRRNIWNGFNLKVAWLDKDPFFSQAESAGLADYLKTGLPLSVISDSEAVHGTPYSKPDLLLSLF</sequence>
<dbReference type="InterPro" id="IPR029058">
    <property type="entry name" value="AB_hydrolase_fold"/>
</dbReference>
<evidence type="ECO:0000313" key="3">
    <source>
        <dbReference type="Proteomes" id="UP000276407"/>
    </source>
</evidence>
<organism evidence="2 3">
    <name type="scientific">Leptospira kmetyi</name>
    <dbReference type="NCBI Taxonomy" id="408139"/>
    <lineage>
        <taxon>Bacteria</taxon>
        <taxon>Pseudomonadati</taxon>
        <taxon>Spirochaetota</taxon>
        <taxon>Spirochaetia</taxon>
        <taxon>Leptospirales</taxon>
        <taxon>Leptospiraceae</taxon>
        <taxon>Leptospira</taxon>
    </lineage>
</organism>
<accession>A0AAD0XPL8</accession>
<protein>
    <submittedName>
        <fullName evidence="2">Alpha/beta hydrolase</fullName>
    </submittedName>
</protein>
<gene>
    <name evidence="2" type="ORF">EFP84_07005</name>
</gene>
<dbReference type="InterPro" id="IPR000073">
    <property type="entry name" value="AB_hydrolase_1"/>
</dbReference>
<dbReference type="RefSeq" id="WP_123179408.1">
    <property type="nucleotide sequence ID" value="NZ_CP033614.1"/>
</dbReference>
<feature type="domain" description="AB hydrolase-1" evidence="1">
    <location>
        <begin position="93"/>
        <end position="234"/>
    </location>
</feature>
<evidence type="ECO:0000313" key="2">
    <source>
        <dbReference type="EMBL" id="AYV55282.1"/>
    </source>
</evidence>
<dbReference type="GO" id="GO:0016020">
    <property type="term" value="C:membrane"/>
    <property type="evidence" value="ECO:0007669"/>
    <property type="project" value="TreeGrafter"/>
</dbReference>
<dbReference type="Pfam" id="PF12697">
    <property type="entry name" value="Abhydrolase_6"/>
    <property type="match status" value="1"/>
</dbReference>
<dbReference type="PANTHER" id="PTHR43798:SF33">
    <property type="entry name" value="HYDROLASE, PUTATIVE (AFU_ORTHOLOGUE AFUA_2G14860)-RELATED"/>
    <property type="match status" value="1"/>
</dbReference>
<dbReference type="Proteomes" id="UP000276407">
    <property type="component" value="Chromosome 1"/>
</dbReference>
<dbReference type="SUPFAM" id="SSF53474">
    <property type="entry name" value="alpha/beta-Hydrolases"/>
    <property type="match status" value="1"/>
</dbReference>
<reference evidence="2 3" key="1">
    <citation type="submission" date="2018-11" db="EMBL/GenBank/DDBJ databases">
        <title>Complete genome sequence of Leptospira kmetyi isolate LS 001/16 from soil sample associated with a leptospirosis patient in Kelantan.</title>
        <authorList>
            <person name="Muhammad Yusoff F."/>
            <person name="Muhammad Yusoff S."/>
            <person name="Ahmad M.N."/>
            <person name="Yusof N.Y."/>
            <person name="Aziah I."/>
        </authorList>
    </citation>
    <scope>NUCLEOTIDE SEQUENCE [LARGE SCALE GENOMIC DNA]</scope>
    <source>
        <strain evidence="2 3">LS 001/16</strain>
    </source>
</reference>
<dbReference type="Gene3D" id="3.40.50.1820">
    <property type="entry name" value="alpha/beta hydrolase"/>
    <property type="match status" value="1"/>
</dbReference>
<dbReference type="EMBL" id="CP033614">
    <property type="protein sequence ID" value="AYV55282.1"/>
    <property type="molecule type" value="Genomic_DNA"/>
</dbReference>
<evidence type="ECO:0000259" key="1">
    <source>
        <dbReference type="Pfam" id="PF12697"/>
    </source>
</evidence>
<dbReference type="KEGG" id="lkm:EFP84_07005"/>
<dbReference type="AlphaFoldDB" id="A0AAD0XPL8"/>
<keyword evidence="2" id="KW-0378">Hydrolase</keyword>
<dbReference type="GO" id="GO:0016787">
    <property type="term" value="F:hydrolase activity"/>
    <property type="evidence" value="ECO:0007669"/>
    <property type="project" value="UniProtKB-KW"/>
</dbReference>
<dbReference type="InterPro" id="IPR050266">
    <property type="entry name" value="AB_hydrolase_sf"/>
</dbReference>
<dbReference type="PANTHER" id="PTHR43798">
    <property type="entry name" value="MONOACYLGLYCEROL LIPASE"/>
    <property type="match status" value="1"/>
</dbReference>